<dbReference type="AlphaFoldDB" id="A0A3N2PRD6"/>
<dbReference type="EMBL" id="ML119057">
    <property type="protein sequence ID" value="ROT37082.1"/>
    <property type="molecule type" value="Genomic_DNA"/>
</dbReference>
<accession>A0A3N2PRD6</accession>
<gene>
    <name evidence="1" type="ORF">SODALDRAFT_360757</name>
</gene>
<dbReference type="GeneID" id="39582785"/>
<evidence type="ECO:0000313" key="2">
    <source>
        <dbReference type="Proteomes" id="UP000272025"/>
    </source>
</evidence>
<dbReference type="Proteomes" id="UP000272025">
    <property type="component" value="Unassembled WGS sequence"/>
</dbReference>
<organism evidence="1 2">
    <name type="scientific">Sodiomyces alkalinus (strain CBS 110278 / VKM F-3762 / F11)</name>
    <name type="common">Alkaliphilic filamentous fungus</name>
    <dbReference type="NCBI Taxonomy" id="1314773"/>
    <lineage>
        <taxon>Eukaryota</taxon>
        <taxon>Fungi</taxon>
        <taxon>Dikarya</taxon>
        <taxon>Ascomycota</taxon>
        <taxon>Pezizomycotina</taxon>
        <taxon>Sordariomycetes</taxon>
        <taxon>Hypocreomycetidae</taxon>
        <taxon>Glomerellales</taxon>
        <taxon>Plectosphaerellaceae</taxon>
        <taxon>Sodiomyces</taxon>
    </lineage>
</organism>
<dbReference type="RefSeq" id="XP_028464888.1">
    <property type="nucleotide sequence ID" value="XM_028614307.1"/>
</dbReference>
<protein>
    <submittedName>
        <fullName evidence="1">Uncharacterized protein</fullName>
    </submittedName>
</protein>
<reference evidence="1 2" key="1">
    <citation type="journal article" date="2018" name="Mol. Ecol.">
        <title>The obligate alkalophilic soda-lake fungus Sodiomyces alkalinus has shifted to a protein diet.</title>
        <authorList>
            <person name="Grum-Grzhimaylo A.A."/>
            <person name="Falkoski D.L."/>
            <person name="van den Heuvel J."/>
            <person name="Valero-Jimenez C.A."/>
            <person name="Min B."/>
            <person name="Choi I.G."/>
            <person name="Lipzen A."/>
            <person name="Daum C.G."/>
            <person name="Aanen D.K."/>
            <person name="Tsang A."/>
            <person name="Henrissat B."/>
            <person name="Bilanenko E.N."/>
            <person name="de Vries R.P."/>
            <person name="van Kan J.A.L."/>
            <person name="Grigoriev I.V."/>
            <person name="Debets A.J.M."/>
        </authorList>
    </citation>
    <scope>NUCLEOTIDE SEQUENCE [LARGE SCALE GENOMIC DNA]</scope>
    <source>
        <strain evidence="1 2">F11</strain>
    </source>
</reference>
<proteinExistence type="predicted"/>
<sequence length="53" mass="5635">MVTAAAATAAFCSLSPSDTASSSVTIISSSINFLLLWFISTTTSLGFRHSWDY</sequence>
<keyword evidence="2" id="KW-1185">Reference proteome</keyword>
<name>A0A3N2PRD6_SODAK</name>
<evidence type="ECO:0000313" key="1">
    <source>
        <dbReference type="EMBL" id="ROT37082.1"/>
    </source>
</evidence>